<gene>
    <name evidence="2" type="ORF">METZ01_LOCUS243947</name>
</gene>
<accession>A0A382HWU4</accession>
<evidence type="ECO:0000313" key="2">
    <source>
        <dbReference type="EMBL" id="SVB91093.1"/>
    </source>
</evidence>
<feature type="non-terminal residue" evidence="2">
    <location>
        <position position="84"/>
    </location>
</feature>
<proteinExistence type="predicted"/>
<dbReference type="AlphaFoldDB" id="A0A382HWU4"/>
<feature type="domain" description="SWIM-type" evidence="1">
    <location>
        <begin position="35"/>
        <end position="71"/>
    </location>
</feature>
<protein>
    <recommendedName>
        <fullName evidence="1">SWIM-type domain-containing protein</fullName>
    </recommendedName>
</protein>
<organism evidence="2">
    <name type="scientific">marine metagenome</name>
    <dbReference type="NCBI Taxonomy" id="408172"/>
    <lineage>
        <taxon>unclassified sequences</taxon>
        <taxon>metagenomes</taxon>
        <taxon>ecological metagenomes</taxon>
    </lineage>
</organism>
<dbReference type="InterPro" id="IPR007527">
    <property type="entry name" value="Znf_SWIM"/>
</dbReference>
<dbReference type="PROSITE" id="PS50966">
    <property type="entry name" value="ZF_SWIM"/>
    <property type="match status" value="1"/>
</dbReference>
<reference evidence="2" key="1">
    <citation type="submission" date="2018-05" db="EMBL/GenBank/DDBJ databases">
        <authorList>
            <person name="Lanie J.A."/>
            <person name="Ng W.-L."/>
            <person name="Kazmierczak K.M."/>
            <person name="Andrzejewski T.M."/>
            <person name="Davidsen T.M."/>
            <person name="Wayne K.J."/>
            <person name="Tettelin H."/>
            <person name="Glass J.I."/>
            <person name="Rusch D."/>
            <person name="Podicherti R."/>
            <person name="Tsui H.-C.T."/>
            <person name="Winkler M.E."/>
        </authorList>
    </citation>
    <scope>NUCLEOTIDE SEQUENCE</scope>
</reference>
<evidence type="ECO:0000259" key="1">
    <source>
        <dbReference type="PROSITE" id="PS50966"/>
    </source>
</evidence>
<dbReference type="GO" id="GO:0008270">
    <property type="term" value="F:zinc ion binding"/>
    <property type="evidence" value="ECO:0007669"/>
    <property type="project" value="InterPro"/>
</dbReference>
<sequence length="84" mass="10017">MTQRSQKIKKSLNTFFNYTKDGPSKFKVNSNIVNFERNINENNNNIPSCSCNNYDGNTFCEHIYYILLFFFKVNIKNRILHKNK</sequence>
<dbReference type="EMBL" id="UINC01063445">
    <property type="protein sequence ID" value="SVB91093.1"/>
    <property type="molecule type" value="Genomic_DNA"/>
</dbReference>
<name>A0A382HWU4_9ZZZZ</name>